<gene>
    <name evidence="2" type="ORF">DSPE1174_LOCUS24055</name>
</gene>
<name>A0A7S2GKT4_9STRA</name>
<protein>
    <recommendedName>
        <fullName evidence="1">HAT C-terminal dimerisation domain-containing protein</fullName>
    </recommendedName>
</protein>
<dbReference type="EMBL" id="HBGS01046414">
    <property type="protein sequence ID" value="CAD9459702.1"/>
    <property type="molecule type" value="Transcribed_RNA"/>
</dbReference>
<reference evidence="2" key="1">
    <citation type="submission" date="2021-01" db="EMBL/GenBank/DDBJ databases">
        <authorList>
            <person name="Corre E."/>
            <person name="Pelletier E."/>
            <person name="Niang G."/>
            <person name="Scheremetjew M."/>
            <person name="Finn R."/>
            <person name="Kale V."/>
            <person name="Holt S."/>
            <person name="Cochrane G."/>
            <person name="Meng A."/>
            <person name="Brown T."/>
            <person name="Cohen L."/>
        </authorList>
    </citation>
    <scope>NUCLEOTIDE SEQUENCE</scope>
    <source>
        <strain evidence="2">CCMP1381</strain>
    </source>
</reference>
<sequence length="329" mass="36729">MTEVRSLAADAVAWALTEEGVTDLALSASECDAARTAATLGPPMIPLPPRPQRNLTGMAAATRARIVAADLMTRAVQQVALDRAKELAEEAHVKALVAAPPHTANGWDIYAQAQIALAIDYYFRRLRDEDEYGPQMLIFEAASIFLPRTLAVLDLTVARIRLGKIRTVTALNNDTTFEALSHELPRLKLAAEEWLRLNEFYANDTVVDVRRDSRLQKRTKGKIIEFNPTARIYVIEFKLDNAVVQERIDVSLVDMPSFSVLSYLKQRRLRFPAFFAASKILALYQPTSAAAERVFSLLEQFFGKKGSRGNALSDLIDGTLKLNYHKRRA</sequence>
<evidence type="ECO:0000313" key="2">
    <source>
        <dbReference type="EMBL" id="CAD9459702.1"/>
    </source>
</evidence>
<proteinExistence type="predicted"/>
<feature type="domain" description="HAT C-terminal dimerisation" evidence="1">
    <location>
        <begin position="253"/>
        <end position="299"/>
    </location>
</feature>
<evidence type="ECO:0000259" key="1">
    <source>
        <dbReference type="Pfam" id="PF05699"/>
    </source>
</evidence>
<dbReference type="GO" id="GO:0046983">
    <property type="term" value="F:protein dimerization activity"/>
    <property type="evidence" value="ECO:0007669"/>
    <property type="project" value="InterPro"/>
</dbReference>
<dbReference type="InterPro" id="IPR008906">
    <property type="entry name" value="HATC_C_dom"/>
</dbReference>
<accession>A0A7S2GKT4</accession>
<dbReference type="AlphaFoldDB" id="A0A7S2GKT4"/>
<organism evidence="2">
    <name type="scientific">Octactis speculum</name>
    <dbReference type="NCBI Taxonomy" id="3111310"/>
    <lineage>
        <taxon>Eukaryota</taxon>
        <taxon>Sar</taxon>
        <taxon>Stramenopiles</taxon>
        <taxon>Ochrophyta</taxon>
        <taxon>Dictyochophyceae</taxon>
        <taxon>Dictyochales</taxon>
        <taxon>Dictyochaceae</taxon>
        <taxon>Octactis</taxon>
    </lineage>
</organism>
<dbReference type="Pfam" id="PF05699">
    <property type="entry name" value="Dimer_Tnp_hAT"/>
    <property type="match status" value="1"/>
</dbReference>